<reference evidence="2 3" key="1">
    <citation type="journal article" date="2018" name="BMC Genomics">
        <title>Genomic evidence for intraspecific hybridization in a clonal and extremely halotolerant yeast.</title>
        <authorList>
            <person name="Gostincar C."/>
            <person name="Stajich J.E."/>
            <person name="Zupancic J."/>
            <person name="Zalar P."/>
            <person name="Gunde-Cimerman N."/>
        </authorList>
    </citation>
    <scope>NUCLEOTIDE SEQUENCE [LARGE SCALE GENOMIC DNA]</scope>
    <source>
        <strain evidence="2 3">EXF-2682</strain>
    </source>
</reference>
<protein>
    <submittedName>
        <fullName evidence="2">Uncharacterized protein</fullName>
    </submittedName>
</protein>
<feature type="chain" id="PRO_5018290286" evidence="1">
    <location>
        <begin position="25"/>
        <end position="160"/>
    </location>
</feature>
<sequence>MMKCTTITCFLSALYSATCVLADALPSPASSPEAQSAEVTPMSLPILEADENTHLEVRQNQNANLGVAQPAVFAIQEEYIYQPVQQVIQVIVMETVTVLPNRTFGAMNSTSYNGSASAMPFGNMTTTRRNDSDLASTLNTSALSSAVVGPPLRQPLVVAT</sequence>
<gene>
    <name evidence="2" type="ORF">D0863_03803</name>
</gene>
<accession>A0A3M7EBU6</accession>
<dbReference type="OrthoDB" id="5406216at2759"/>
<dbReference type="Proteomes" id="UP000269276">
    <property type="component" value="Unassembled WGS sequence"/>
</dbReference>
<evidence type="ECO:0000313" key="2">
    <source>
        <dbReference type="EMBL" id="RMY73534.1"/>
    </source>
</evidence>
<evidence type="ECO:0000256" key="1">
    <source>
        <dbReference type="SAM" id="SignalP"/>
    </source>
</evidence>
<organism evidence="2 3">
    <name type="scientific">Hortaea werneckii</name>
    <name type="common">Black yeast</name>
    <name type="synonym">Cladosporium werneckii</name>
    <dbReference type="NCBI Taxonomy" id="91943"/>
    <lineage>
        <taxon>Eukaryota</taxon>
        <taxon>Fungi</taxon>
        <taxon>Dikarya</taxon>
        <taxon>Ascomycota</taxon>
        <taxon>Pezizomycotina</taxon>
        <taxon>Dothideomycetes</taxon>
        <taxon>Dothideomycetidae</taxon>
        <taxon>Mycosphaerellales</taxon>
        <taxon>Teratosphaeriaceae</taxon>
        <taxon>Hortaea</taxon>
    </lineage>
</organism>
<comment type="caution">
    <text evidence="2">The sequence shown here is derived from an EMBL/GenBank/DDBJ whole genome shotgun (WGS) entry which is preliminary data.</text>
</comment>
<dbReference type="AlphaFoldDB" id="A0A3M7EBU6"/>
<evidence type="ECO:0000313" key="3">
    <source>
        <dbReference type="Proteomes" id="UP000269276"/>
    </source>
</evidence>
<feature type="signal peptide" evidence="1">
    <location>
        <begin position="1"/>
        <end position="24"/>
    </location>
</feature>
<keyword evidence="1" id="KW-0732">Signal</keyword>
<dbReference type="EMBL" id="QWIP01000094">
    <property type="protein sequence ID" value="RMY73534.1"/>
    <property type="molecule type" value="Genomic_DNA"/>
</dbReference>
<proteinExistence type="predicted"/>
<name>A0A3M7EBU6_HORWE</name>